<protein>
    <submittedName>
        <fullName evidence="1">Uncharacterized protein</fullName>
    </submittedName>
</protein>
<gene>
    <name evidence="1" type="ORF">skT53_16110</name>
</gene>
<evidence type="ECO:0000313" key="2">
    <source>
        <dbReference type="Proteomes" id="UP000593802"/>
    </source>
</evidence>
<organism evidence="1 2">
    <name type="scientific">Effusibacillus dendaii</name>
    <dbReference type="NCBI Taxonomy" id="2743772"/>
    <lineage>
        <taxon>Bacteria</taxon>
        <taxon>Bacillati</taxon>
        <taxon>Bacillota</taxon>
        <taxon>Bacilli</taxon>
        <taxon>Bacillales</taxon>
        <taxon>Alicyclobacillaceae</taxon>
        <taxon>Effusibacillus</taxon>
    </lineage>
</organism>
<proteinExistence type="predicted"/>
<name>A0A7I8DCR8_9BACL</name>
<accession>A0A7I8DCR8</accession>
<dbReference type="AlphaFoldDB" id="A0A7I8DCR8"/>
<dbReference type="EMBL" id="AP023366">
    <property type="protein sequence ID" value="BCJ86626.1"/>
    <property type="molecule type" value="Genomic_DNA"/>
</dbReference>
<reference evidence="1 2" key="1">
    <citation type="submission" date="2020-08" db="EMBL/GenBank/DDBJ databases">
        <title>Complete Genome Sequence of Effusibacillus dendaii Strain skT53, Isolated from Farmland soil.</title>
        <authorList>
            <person name="Konishi T."/>
            <person name="Kawasaki H."/>
        </authorList>
    </citation>
    <scope>NUCLEOTIDE SEQUENCE [LARGE SCALE GENOMIC DNA]</scope>
    <source>
        <strain evidence="2">skT53</strain>
    </source>
</reference>
<keyword evidence="2" id="KW-1185">Reference proteome</keyword>
<evidence type="ECO:0000313" key="1">
    <source>
        <dbReference type="EMBL" id="BCJ86626.1"/>
    </source>
</evidence>
<dbReference type="KEGG" id="eff:skT53_16110"/>
<dbReference type="Proteomes" id="UP000593802">
    <property type="component" value="Chromosome"/>
</dbReference>
<sequence>MVEEVVIFRNVAGEITHGDLLKWKRSIRKLGLVPEERVRGKMTALSLMQQDETITFYLYEQELHYQLHIDYLRIKKGDGRLMESIDLLIQIAGLRGEKYGSGRNHMWRTVYSNGLIMDEGPFVESKEPPDFELRITREALLGHIYLNMDKYLEARSAGESEKEAEIHKTLQELVEQLAKVDQVLRTEKRSSF</sequence>
<dbReference type="RefSeq" id="WP_200760612.1">
    <property type="nucleotide sequence ID" value="NZ_AP023366.1"/>
</dbReference>